<sequence>MATGVHHIGGTAADVDRIVGQASAHGWRALYADRYPYAGGRDHHAAYFENDEGFTVEVVAAAAL</sequence>
<dbReference type="PROSITE" id="PS51819">
    <property type="entry name" value="VOC"/>
    <property type="match status" value="1"/>
</dbReference>
<dbReference type="OrthoDB" id="5296884at2"/>
<evidence type="ECO:0000313" key="2">
    <source>
        <dbReference type="EMBL" id="TFD44842.1"/>
    </source>
</evidence>
<keyword evidence="3" id="KW-1185">Reference proteome</keyword>
<dbReference type="InterPro" id="IPR029068">
    <property type="entry name" value="Glyas_Bleomycin-R_OHBP_Dase"/>
</dbReference>
<dbReference type="RefSeq" id="WP_134521378.1">
    <property type="nucleotide sequence ID" value="NZ_SOHE01000091.1"/>
</dbReference>
<comment type="caution">
    <text evidence="2">The sequence shown here is derived from an EMBL/GenBank/DDBJ whole genome shotgun (WGS) entry which is preliminary data.</text>
</comment>
<accession>A0A4R8ZTA3</accession>
<dbReference type="Proteomes" id="UP000297447">
    <property type="component" value="Unassembled WGS sequence"/>
</dbReference>
<evidence type="ECO:0000313" key="3">
    <source>
        <dbReference type="Proteomes" id="UP000297447"/>
    </source>
</evidence>
<organism evidence="2 3">
    <name type="scientific">Cryobacterium frigoriphilum</name>
    <dbReference type="NCBI Taxonomy" id="1259150"/>
    <lineage>
        <taxon>Bacteria</taxon>
        <taxon>Bacillati</taxon>
        <taxon>Actinomycetota</taxon>
        <taxon>Actinomycetes</taxon>
        <taxon>Micrococcales</taxon>
        <taxon>Microbacteriaceae</taxon>
        <taxon>Cryobacterium</taxon>
    </lineage>
</organism>
<dbReference type="InterPro" id="IPR037523">
    <property type="entry name" value="VOC_core"/>
</dbReference>
<dbReference type="AlphaFoldDB" id="A0A4R8ZTA3"/>
<feature type="domain" description="VOC" evidence="1">
    <location>
        <begin position="1"/>
        <end position="61"/>
    </location>
</feature>
<dbReference type="Gene3D" id="3.10.180.10">
    <property type="entry name" value="2,3-Dihydroxybiphenyl 1,2-Dioxygenase, domain 1"/>
    <property type="match status" value="1"/>
</dbReference>
<reference evidence="2 3" key="1">
    <citation type="submission" date="2019-03" db="EMBL/GenBank/DDBJ databases">
        <title>Genomics of glacier-inhabiting Cryobacterium strains.</title>
        <authorList>
            <person name="Liu Q."/>
            <person name="Xin Y.-H."/>
        </authorList>
    </citation>
    <scope>NUCLEOTIDE SEQUENCE [LARGE SCALE GENOMIC DNA]</scope>
    <source>
        <strain evidence="2 3">Hh14</strain>
    </source>
</reference>
<proteinExistence type="predicted"/>
<protein>
    <recommendedName>
        <fullName evidence="1">VOC domain-containing protein</fullName>
    </recommendedName>
</protein>
<dbReference type="SUPFAM" id="SSF54593">
    <property type="entry name" value="Glyoxalase/Bleomycin resistance protein/Dihydroxybiphenyl dioxygenase"/>
    <property type="match status" value="1"/>
</dbReference>
<name>A0A4R8ZTA3_9MICO</name>
<dbReference type="EMBL" id="SOHE01000091">
    <property type="protein sequence ID" value="TFD44842.1"/>
    <property type="molecule type" value="Genomic_DNA"/>
</dbReference>
<evidence type="ECO:0000259" key="1">
    <source>
        <dbReference type="PROSITE" id="PS51819"/>
    </source>
</evidence>
<gene>
    <name evidence="2" type="ORF">E3T55_19985</name>
</gene>